<comment type="similarity">
    <text evidence="4 13">In the N-terminal section; belongs to the cytidine and deoxycytidylate deaminase family.</text>
</comment>
<reference evidence="19" key="1">
    <citation type="submission" date="2014-05" db="EMBL/GenBank/DDBJ databases">
        <title>Complete Genome sequence of Neisseria elongata subsp. glycolytica.</title>
        <authorList>
            <person name="Veyrier F.J."/>
            <person name="Taha M.-K."/>
        </authorList>
    </citation>
    <scope>NUCLEOTIDE SEQUENCE [LARGE SCALE GENOMIC DNA]</scope>
    <source>
        <strain evidence="19">ATCC 29315</strain>
    </source>
</reference>
<reference evidence="18 19" key="2">
    <citation type="journal article" date="2015" name="PLoS Genet.">
        <title>Common Cell Shape Evolution of Two Nasopharyngeal Pathogens.</title>
        <authorList>
            <person name="Veyrier F.J."/>
            <person name="Biais N."/>
            <person name="Morales P."/>
            <person name="Belkacem N."/>
            <person name="Guilhen C."/>
            <person name="Ranjeva S."/>
            <person name="Sismeiro O."/>
            <person name="Pehau-Arnaudet G."/>
            <person name="Rocha E.P."/>
            <person name="Werts C."/>
            <person name="Taha M.K."/>
            <person name="Boneca I.G."/>
        </authorList>
    </citation>
    <scope>NUCLEOTIDE SEQUENCE [LARGE SCALE GENOMIC DNA]</scope>
    <source>
        <strain evidence="18 19">ATCC 29315</strain>
    </source>
</reference>
<dbReference type="InterPro" id="IPR011549">
    <property type="entry name" value="RibD_C"/>
</dbReference>
<dbReference type="GO" id="GO:0050661">
    <property type="term" value="F:NADP binding"/>
    <property type="evidence" value="ECO:0007669"/>
    <property type="project" value="InterPro"/>
</dbReference>
<evidence type="ECO:0000256" key="2">
    <source>
        <dbReference type="ARBA" id="ARBA00004882"/>
    </source>
</evidence>
<feature type="domain" description="CMP/dCMP-type deaminase" evidence="17">
    <location>
        <begin position="17"/>
        <end position="139"/>
    </location>
</feature>
<dbReference type="EC" id="3.5.4.26" evidence="13"/>
<comment type="pathway">
    <text evidence="2 13">Cofactor biosynthesis; riboflavin biosynthesis; 5-amino-6-(D-ribitylamino)uracil from GTP: step 2/4.</text>
</comment>
<evidence type="ECO:0000256" key="12">
    <source>
        <dbReference type="ARBA" id="ARBA00023268"/>
    </source>
</evidence>
<dbReference type="InterPro" id="IPR016193">
    <property type="entry name" value="Cytidine_deaminase-like"/>
</dbReference>
<evidence type="ECO:0000256" key="4">
    <source>
        <dbReference type="ARBA" id="ARBA00005259"/>
    </source>
</evidence>
<dbReference type="GO" id="GO:0008270">
    <property type="term" value="F:zinc ion binding"/>
    <property type="evidence" value="ECO:0007669"/>
    <property type="project" value="InterPro"/>
</dbReference>
<dbReference type="FunFam" id="3.40.140.10:FF:000025">
    <property type="entry name" value="Riboflavin biosynthesis protein RibD"/>
    <property type="match status" value="1"/>
</dbReference>
<feature type="binding site" evidence="15">
    <location>
        <position position="223"/>
    </location>
    <ligand>
        <name>substrate</name>
    </ligand>
</feature>
<dbReference type="CDD" id="cd01284">
    <property type="entry name" value="Riboflavin_deaminase-reductase"/>
    <property type="match status" value="1"/>
</dbReference>
<evidence type="ECO:0000256" key="5">
    <source>
        <dbReference type="ARBA" id="ARBA00007417"/>
    </source>
</evidence>
<evidence type="ECO:0000256" key="10">
    <source>
        <dbReference type="ARBA" id="ARBA00022857"/>
    </source>
</evidence>
<dbReference type="InterPro" id="IPR016192">
    <property type="entry name" value="APOBEC/CMP_deaminase_Zn-bd"/>
</dbReference>
<evidence type="ECO:0000256" key="7">
    <source>
        <dbReference type="ARBA" id="ARBA00022723"/>
    </source>
</evidence>
<sequence>MSRLLSPAASSAPVFNDTDRDMMRRALTLAAEGRFSTSPNPRVGCIIAHDGQIVGQGFHLKAGGPHAEVHALRQAGENARGATAYVTLEPCSHYGRTPPCAEALIQAGVSRVVAAIADPNPQVAGKGLSMLSAAGIRTESGLLETEARELNRGFLSRIERGRPFVRLKCAASLDGKTALSDGLSQWITGEAARHDVQILRAESCAVLTGIGTVLADDPQLNVRAFPTLRQPLRIVLDSRLRLPPTTKLLADPASPVLLLTAVPPEKYPAALTAVPHLDILTVPAADGRISLPAVLTLLAERGIGELLVEAGATLCGAFLQAGLADEIVLYQAGKILGGDARSLFDLPENPAALQQPASWQTRSVAILDGGDLKQVLRKKEAV</sequence>
<dbReference type="PANTHER" id="PTHR38011">
    <property type="entry name" value="DIHYDROFOLATE REDUCTASE FAMILY PROTEIN (AFU_ORTHOLOGUE AFUA_8G06820)"/>
    <property type="match status" value="1"/>
</dbReference>
<evidence type="ECO:0000313" key="19">
    <source>
        <dbReference type="Proteomes" id="UP000031392"/>
    </source>
</evidence>
<dbReference type="Proteomes" id="UP000031392">
    <property type="component" value="Chromosome"/>
</dbReference>
<dbReference type="GO" id="GO:0008835">
    <property type="term" value="F:diaminohydroxyphosphoribosylaminopyrimidine deaminase activity"/>
    <property type="evidence" value="ECO:0007669"/>
    <property type="project" value="UniProtKB-EC"/>
</dbReference>
<feature type="binding site" evidence="15">
    <location>
        <position position="170"/>
    </location>
    <ligand>
        <name>NADP(+)</name>
        <dbReference type="ChEBI" id="CHEBI:58349"/>
    </ligand>
</feature>
<dbReference type="Gene3D" id="3.40.430.10">
    <property type="entry name" value="Dihydrofolate Reductase, subunit A"/>
    <property type="match status" value="1"/>
</dbReference>
<evidence type="ECO:0000256" key="13">
    <source>
        <dbReference type="PIRNR" id="PIRNR006769"/>
    </source>
</evidence>
<evidence type="ECO:0000256" key="6">
    <source>
        <dbReference type="ARBA" id="ARBA00022619"/>
    </source>
</evidence>
<keyword evidence="9 13" id="KW-0862">Zinc</keyword>
<feature type="binding site" evidence="15">
    <location>
        <position position="309"/>
    </location>
    <ligand>
        <name>substrate</name>
    </ligand>
</feature>
<comment type="function">
    <text evidence="1 13">Converts 2,5-diamino-6-(ribosylamino)-4(3h)-pyrimidinone 5'-phosphate into 5-amino-6-(ribosylamino)-2,4(1h,3h)-pyrimidinedione 5'-phosphate.</text>
</comment>
<dbReference type="InterPro" id="IPR004794">
    <property type="entry name" value="Eubact_RibD"/>
</dbReference>
<dbReference type="GO" id="GO:0008703">
    <property type="term" value="F:5-amino-6-(5-phosphoribosylamino)uracil reductase activity"/>
    <property type="evidence" value="ECO:0007669"/>
    <property type="project" value="UniProtKB-EC"/>
</dbReference>
<dbReference type="HOGENOM" id="CLU_036590_1_0_4"/>
<dbReference type="EC" id="1.1.1.193" evidence="13"/>
<keyword evidence="11 13" id="KW-0560">Oxidoreductase</keyword>
<dbReference type="PANTHER" id="PTHR38011:SF7">
    <property type="entry name" value="2,5-DIAMINO-6-RIBOSYLAMINO-4(3H)-PYRIMIDINONE 5'-PHOSPHATE REDUCTASE"/>
    <property type="match status" value="1"/>
</dbReference>
<dbReference type="Pfam" id="PF00383">
    <property type="entry name" value="dCMP_cyt_deam_1"/>
    <property type="match status" value="1"/>
</dbReference>
<feature type="binding site" evidence="15">
    <location>
        <position position="238"/>
    </location>
    <ligand>
        <name>NADP(+)</name>
        <dbReference type="ChEBI" id="CHEBI:58349"/>
    </ligand>
</feature>
<dbReference type="InterPro" id="IPR002734">
    <property type="entry name" value="RibDG_C"/>
</dbReference>
<feature type="binding site" evidence="15">
    <location>
        <position position="212"/>
    </location>
    <ligand>
        <name>NADP(+)</name>
        <dbReference type="ChEBI" id="CHEBI:58349"/>
    </ligand>
</feature>
<feature type="binding site" evidence="16">
    <location>
        <position position="100"/>
    </location>
    <ligand>
        <name>Zn(2+)</name>
        <dbReference type="ChEBI" id="CHEBI:29105"/>
        <note>catalytic</note>
    </ligand>
</feature>
<comment type="pathway">
    <text evidence="3 13">Cofactor biosynthesis; riboflavin biosynthesis; 5-amino-6-(D-ribitylamino)uracil from GTP: step 3/4.</text>
</comment>
<dbReference type="UniPathway" id="UPA00275">
    <property type="reaction ID" value="UER00401"/>
</dbReference>
<evidence type="ECO:0000256" key="9">
    <source>
        <dbReference type="ARBA" id="ARBA00022833"/>
    </source>
</evidence>
<dbReference type="Pfam" id="PF01872">
    <property type="entry name" value="RibD_C"/>
    <property type="match status" value="1"/>
</dbReference>
<evidence type="ECO:0000256" key="1">
    <source>
        <dbReference type="ARBA" id="ARBA00002151"/>
    </source>
</evidence>
<dbReference type="PIRSF" id="PIRSF006769">
    <property type="entry name" value="RibD"/>
    <property type="match status" value="1"/>
</dbReference>
<dbReference type="InterPro" id="IPR024072">
    <property type="entry name" value="DHFR-like_dom_sf"/>
</dbReference>
<evidence type="ECO:0000256" key="3">
    <source>
        <dbReference type="ARBA" id="ARBA00004910"/>
    </source>
</evidence>
<evidence type="ECO:0000259" key="17">
    <source>
        <dbReference type="PROSITE" id="PS51747"/>
    </source>
</evidence>
<dbReference type="SUPFAM" id="SSF53927">
    <property type="entry name" value="Cytidine deaminase-like"/>
    <property type="match status" value="1"/>
</dbReference>
<feature type="binding site" evidence="15">
    <location>
        <position position="220"/>
    </location>
    <ligand>
        <name>substrate</name>
    </ligand>
</feature>
<keyword evidence="6 13" id="KW-0686">Riboflavin biosynthesis</keyword>
<dbReference type="Gene3D" id="3.40.140.10">
    <property type="entry name" value="Cytidine Deaminase, domain 2"/>
    <property type="match status" value="1"/>
</dbReference>
<comment type="catalytic activity">
    <reaction evidence="13">
        <text>5-amino-6-(5-phospho-D-ribitylamino)uracil + NADP(+) = 5-amino-6-(5-phospho-D-ribosylamino)uracil + NADPH + H(+)</text>
        <dbReference type="Rhea" id="RHEA:17845"/>
        <dbReference type="ChEBI" id="CHEBI:15378"/>
        <dbReference type="ChEBI" id="CHEBI:57783"/>
        <dbReference type="ChEBI" id="CHEBI:58349"/>
        <dbReference type="ChEBI" id="CHEBI:58421"/>
        <dbReference type="ChEBI" id="CHEBI:58453"/>
        <dbReference type="EC" id="1.1.1.193"/>
    </reaction>
</comment>
<accession>A0A0B5CFK3</accession>
<dbReference type="PROSITE" id="PS00903">
    <property type="entry name" value="CYT_DCMP_DEAMINASES_1"/>
    <property type="match status" value="1"/>
</dbReference>
<organism evidence="18 19">
    <name type="scientific">Neisseria elongata subsp. glycolytica ATCC 29315</name>
    <dbReference type="NCBI Taxonomy" id="546263"/>
    <lineage>
        <taxon>Bacteria</taxon>
        <taxon>Pseudomonadati</taxon>
        <taxon>Pseudomonadota</taxon>
        <taxon>Betaproteobacteria</taxon>
        <taxon>Neisseriales</taxon>
        <taxon>Neisseriaceae</taxon>
        <taxon>Neisseria</taxon>
    </lineage>
</organism>
<evidence type="ECO:0000256" key="14">
    <source>
        <dbReference type="PIRSR" id="PIRSR006769-1"/>
    </source>
</evidence>
<comment type="cofactor">
    <cofactor evidence="13 16">
        <name>Zn(2+)</name>
        <dbReference type="ChEBI" id="CHEBI:29105"/>
    </cofactor>
    <text evidence="13 16">Binds 1 zinc ion.</text>
</comment>
<dbReference type="GO" id="GO:0009231">
    <property type="term" value="P:riboflavin biosynthetic process"/>
    <property type="evidence" value="ECO:0007669"/>
    <property type="project" value="UniProtKB-UniPathway"/>
</dbReference>
<comment type="catalytic activity">
    <reaction evidence="13">
        <text>2,5-diamino-6-hydroxy-4-(5-phosphoribosylamino)-pyrimidine + H2O + H(+) = 5-amino-6-(5-phospho-D-ribosylamino)uracil + NH4(+)</text>
        <dbReference type="Rhea" id="RHEA:21868"/>
        <dbReference type="ChEBI" id="CHEBI:15377"/>
        <dbReference type="ChEBI" id="CHEBI:15378"/>
        <dbReference type="ChEBI" id="CHEBI:28938"/>
        <dbReference type="ChEBI" id="CHEBI:58453"/>
        <dbReference type="ChEBI" id="CHEBI:58614"/>
        <dbReference type="EC" id="3.5.4.26"/>
    </reaction>
</comment>
<feature type="binding site" evidence="16">
    <location>
        <position position="66"/>
    </location>
    <ligand>
        <name>Zn(2+)</name>
        <dbReference type="ChEBI" id="CHEBI:29105"/>
        <note>catalytic</note>
    </ligand>
</feature>
<feature type="binding site" evidence="15">
    <location>
        <position position="184"/>
    </location>
    <ligand>
        <name>substrate</name>
    </ligand>
</feature>
<dbReference type="NCBIfam" id="TIGR00326">
    <property type="entry name" value="eubact_ribD"/>
    <property type="match status" value="1"/>
</dbReference>
<evidence type="ECO:0000313" key="18">
    <source>
        <dbReference type="EMBL" id="AJE17783.1"/>
    </source>
</evidence>
<dbReference type="InterPro" id="IPR002125">
    <property type="entry name" value="CMP_dCMP_dom"/>
</dbReference>
<feature type="binding site" evidence="15">
    <location>
        <position position="186"/>
    </location>
    <ligand>
        <name>NADP(+)</name>
        <dbReference type="ChEBI" id="CHEBI:58349"/>
    </ligand>
</feature>
<gene>
    <name evidence="18" type="ORF">NELON_02065</name>
</gene>
<feature type="binding site" evidence="15">
    <location>
        <begin position="311"/>
        <end position="317"/>
    </location>
    <ligand>
        <name>NADP(+)</name>
        <dbReference type="ChEBI" id="CHEBI:58349"/>
    </ligand>
</feature>
<feature type="binding site" evidence="15">
    <location>
        <position position="216"/>
    </location>
    <ligand>
        <name>NADP(+)</name>
        <dbReference type="ChEBI" id="CHEBI:58349"/>
    </ligand>
</feature>
<feature type="binding site" evidence="15">
    <location>
        <position position="200"/>
    </location>
    <ligand>
        <name>substrate</name>
    </ligand>
</feature>
<keyword evidence="12" id="KW-0511">Multifunctional enzyme</keyword>
<evidence type="ECO:0000256" key="16">
    <source>
        <dbReference type="PIRSR" id="PIRSR006769-3"/>
    </source>
</evidence>
<keyword evidence="7 13" id="KW-0479">Metal-binding</keyword>
<evidence type="ECO:0000256" key="8">
    <source>
        <dbReference type="ARBA" id="ARBA00022801"/>
    </source>
</evidence>
<dbReference type="EMBL" id="CP007726">
    <property type="protein sequence ID" value="AJE17783.1"/>
    <property type="molecule type" value="Genomic_DNA"/>
</dbReference>
<feature type="binding site" evidence="16">
    <location>
        <position position="91"/>
    </location>
    <ligand>
        <name>Zn(2+)</name>
        <dbReference type="ChEBI" id="CHEBI:29105"/>
        <note>catalytic</note>
    </ligand>
</feature>
<dbReference type="KEGG" id="nel:NELON_02065"/>
<evidence type="ECO:0000256" key="15">
    <source>
        <dbReference type="PIRSR" id="PIRSR006769-2"/>
    </source>
</evidence>
<keyword evidence="10 13" id="KW-0521">NADP</keyword>
<dbReference type="RefSeq" id="WP_041961270.1">
    <property type="nucleotide sequence ID" value="NZ_CP007726.1"/>
</dbReference>
<dbReference type="PATRIC" id="fig|546263.7.peg.437"/>
<dbReference type="AlphaFoldDB" id="A0A0B5CFK3"/>
<evidence type="ECO:0000256" key="11">
    <source>
        <dbReference type="ARBA" id="ARBA00023002"/>
    </source>
</evidence>
<dbReference type="InterPro" id="IPR050765">
    <property type="entry name" value="Riboflavin_Biosynth_HTPR"/>
</dbReference>
<comment type="similarity">
    <text evidence="5 13">In the C-terminal section; belongs to the HTP reductase family.</text>
</comment>
<proteinExistence type="inferred from homology"/>
<keyword evidence="19" id="KW-1185">Reference proteome</keyword>
<protein>
    <recommendedName>
        <fullName evidence="13">Riboflavin biosynthesis protein RibD</fullName>
    </recommendedName>
    <domain>
        <recommendedName>
            <fullName evidence="13">Diaminohydroxyphosphoribosylaminopyrimidine deaminase</fullName>
            <shortName evidence="13">DRAP deaminase</shortName>
            <ecNumber evidence="13">3.5.4.26</ecNumber>
        </recommendedName>
        <alternativeName>
            <fullName evidence="13">Riboflavin-specific deaminase</fullName>
        </alternativeName>
    </domain>
    <domain>
        <recommendedName>
            <fullName evidence="13">5-amino-6-(5-phosphoribosylamino)uracil reductase</fullName>
            <ecNumber evidence="13">1.1.1.193</ecNumber>
        </recommendedName>
        <alternativeName>
            <fullName evidence="13">HTP reductase</fullName>
        </alternativeName>
    </domain>
</protein>
<dbReference type="PROSITE" id="PS51747">
    <property type="entry name" value="CYT_DCMP_DEAMINASES_2"/>
    <property type="match status" value="1"/>
</dbReference>
<dbReference type="NCBIfam" id="TIGR00227">
    <property type="entry name" value="ribD_Cterm"/>
    <property type="match status" value="1"/>
</dbReference>
<dbReference type="SUPFAM" id="SSF53597">
    <property type="entry name" value="Dihydrofolate reductase-like"/>
    <property type="match status" value="1"/>
</dbReference>
<keyword evidence="8 13" id="KW-0378">Hydrolase</keyword>
<name>A0A0B5CFK3_NEIEG</name>
<feature type="active site" description="Proton donor" evidence="14">
    <location>
        <position position="68"/>
    </location>
</feature>